<dbReference type="InterPro" id="IPR000209">
    <property type="entry name" value="Peptidase_S8/S53_dom"/>
</dbReference>
<dbReference type="OMA" id="GETVWNE"/>
<evidence type="ECO:0000256" key="1">
    <source>
        <dbReference type="ARBA" id="ARBA00022670"/>
    </source>
</evidence>
<evidence type="ECO:0000313" key="12">
    <source>
        <dbReference type="Proteomes" id="UP000030745"/>
    </source>
</evidence>
<comment type="catalytic activity">
    <reaction evidence="7">
        <text>Hydrolysis of proteins with broad specificity for peptide bonds, and a preference for a large uncharged residue in P1. Hydrolyzes peptide amides.</text>
        <dbReference type="EC" id="3.4.21.62"/>
    </reaction>
</comment>
<feature type="binding site" evidence="9">
    <location>
        <position position="493"/>
    </location>
    <ligand>
        <name>Ca(2+)</name>
        <dbReference type="ChEBI" id="CHEBI:29108"/>
    </ligand>
</feature>
<accession>A0A067C8M9</accession>
<keyword evidence="12" id="KW-1185">Reference proteome</keyword>
<evidence type="ECO:0000256" key="3">
    <source>
        <dbReference type="ARBA" id="ARBA00022801"/>
    </source>
</evidence>
<dbReference type="CDD" id="cd11377">
    <property type="entry name" value="Pro-peptidase_S53"/>
    <property type="match status" value="1"/>
</dbReference>
<dbReference type="Pfam" id="PF00082">
    <property type="entry name" value="Peptidase_S8"/>
    <property type="match status" value="1"/>
</dbReference>
<keyword evidence="6" id="KW-0865">Zymogen</keyword>
<dbReference type="GO" id="GO:0008240">
    <property type="term" value="F:tripeptidyl-peptidase activity"/>
    <property type="evidence" value="ECO:0007669"/>
    <property type="project" value="TreeGrafter"/>
</dbReference>
<dbReference type="SUPFAM" id="SSF54897">
    <property type="entry name" value="Protease propeptides/inhibitors"/>
    <property type="match status" value="1"/>
</dbReference>
<dbReference type="VEuPathDB" id="FungiDB:SPRG_11745"/>
<organism evidence="11 12">
    <name type="scientific">Saprolegnia parasitica (strain CBS 223.65)</name>
    <dbReference type="NCBI Taxonomy" id="695850"/>
    <lineage>
        <taxon>Eukaryota</taxon>
        <taxon>Sar</taxon>
        <taxon>Stramenopiles</taxon>
        <taxon>Oomycota</taxon>
        <taxon>Saprolegniomycetes</taxon>
        <taxon>Saprolegniales</taxon>
        <taxon>Saprolegniaceae</taxon>
        <taxon>Saprolegnia</taxon>
    </lineage>
</organism>
<dbReference type="InterPro" id="IPR050819">
    <property type="entry name" value="Tripeptidyl-peptidase_I"/>
</dbReference>
<dbReference type="STRING" id="695850.A0A067C8M9"/>
<dbReference type="GO" id="GO:0046872">
    <property type="term" value="F:metal ion binding"/>
    <property type="evidence" value="ECO:0007669"/>
    <property type="project" value="UniProtKB-UniRule"/>
</dbReference>
<reference evidence="11 12" key="1">
    <citation type="journal article" date="2013" name="PLoS Genet.">
        <title>Distinctive expansion of potential virulence genes in the genome of the oomycete fish pathogen Saprolegnia parasitica.</title>
        <authorList>
            <person name="Jiang R.H."/>
            <person name="de Bruijn I."/>
            <person name="Haas B.J."/>
            <person name="Belmonte R."/>
            <person name="Lobach L."/>
            <person name="Christie J."/>
            <person name="van den Ackerveken G."/>
            <person name="Bottin A."/>
            <person name="Bulone V."/>
            <person name="Diaz-Moreno S.M."/>
            <person name="Dumas B."/>
            <person name="Fan L."/>
            <person name="Gaulin E."/>
            <person name="Govers F."/>
            <person name="Grenville-Briggs L.J."/>
            <person name="Horner N.R."/>
            <person name="Levin J.Z."/>
            <person name="Mammella M."/>
            <person name="Meijer H.J."/>
            <person name="Morris P."/>
            <person name="Nusbaum C."/>
            <person name="Oome S."/>
            <person name="Phillips A.J."/>
            <person name="van Rooyen D."/>
            <person name="Rzeszutek E."/>
            <person name="Saraiva M."/>
            <person name="Secombes C.J."/>
            <person name="Seidl M.F."/>
            <person name="Snel B."/>
            <person name="Stassen J.H."/>
            <person name="Sykes S."/>
            <person name="Tripathy S."/>
            <person name="van den Berg H."/>
            <person name="Vega-Arreguin J.C."/>
            <person name="Wawra S."/>
            <person name="Young S.K."/>
            <person name="Zeng Q."/>
            <person name="Dieguez-Uribeondo J."/>
            <person name="Russ C."/>
            <person name="Tyler B.M."/>
            <person name="van West P."/>
        </authorList>
    </citation>
    <scope>NUCLEOTIDE SEQUENCE [LARGE SCALE GENOMIC DNA]</scope>
    <source>
        <strain evidence="11 12">CBS 223.65</strain>
    </source>
</reference>
<keyword evidence="5 9" id="KW-0106">Calcium</keyword>
<evidence type="ECO:0000313" key="11">
    <source>
        <dbReference type="EMBL" id="KDO22901.1"/>
    </source>
</evidence>
<protein>
    <recommendedName>
        <fullName evidence="8">subtilisin</fullName>
        <ecNumber evidence="8">3.4.21.62</ecNumber>
    </recommendedName>
</protein>
<dbReference type="SMART" id="SM00944">
    <property type="entry name" value="Pro-kuma_activ"/>
    <property type="match status" value="1"/>
</dbReference>
<feature type="active site" description="Charge relay system" evidence="9">
    <location>
        <position position="448"/>
    </location>
</feature>
<evidence type="ECO:0000256" key="4">
    <source>
        <dbReference type="ARBA" id="ARBA00022825"/>
    </source>
</evidence>
<keyword evidence="4 9" id="KW-0720">Serine protease</keyword>
<dbReference type="GO" id="GO:0004252">
    <property type="term" value="F:serine-type endopeptidase activity"/>
    <property type="evidence" value="ECO:0007669"/>
    <property type="project" value="UniProtKB-UniRule"/>
</dbReference>
<feature type="binding site" evidence="9">
    <location>
        <position position="494"/>
    </location>
    <ligand>
        <name>Ca(2+)</name>
        <dbReference type="ChEBI" id="CHEBI:29108"/>
    </ligand>
</feature>
<dbReference type="InterPro" id="IPR023828">
    <property type="entry name" value="Peptidase_S8_Ser-AS"/>
</dbReference>
<feature type="active site" description="Charge relay system" evidence="9">
    <location>
        <position position="246"/>
    </location>
</feature>
<dbReference type="AlphaFoldDB" id="A0A067C8M9"/>
<dbReference type="KEGG" id="spar:SPRG_11745"/>
<dbReference type="SUPFAM" id="SSF52743">
    <property type="entry name" value="Subtilisin-like"/>
    <property type="match status" value="1"/>
</dbReference>
<dbReference type="GeneID" id="24133766"/>
<dbReference type="RefSeq" id="XP_012206341.1">
    <property type="nucleotide sequence ID" value="XM_012350951.1"/>
</dbReference>
<dbReference type="Gene3D" id="3.40.50.200">
    <property type="entry name" value="Peptidase S8/S53 domain"/>
    <property type="match status" value="1"/>
</dbReference>
<evidence type="ECO:0000256" key="6">
    <source>
        <dbReference type="ARBA" id="ARBA00023145"/>
    </source>
</evidence>
<evidence type="ECO:0000256" key="5">
    <source>
        <dbReference type="ARBA" id="ARBA00022837"/>
    </source>
</evidence>
<keyword evidence="1 9" id="KW-0645">Protease</keyword>
<dbReference type="EC" id="3.4.21.62" evidence="8"/>
<keyword evidence="2 9" id="KW-0479">Metal-binding</keyword>
<dbReference type="OrthoDB" id="409122at2759"/>
<evidence type="ECO:0000256" key="2">
    <source>
        <dbReference type="ARBA" id="ARBA00022723"/>
    </source>
</evidence>
<dbReference type="PANTHER" id="PTHR14218">
    <property type="entry name" value="PROTEASE S8 TRIPEPTIDYL PEPTIDASE I CLN2"/>
    <property type="match status" value="1"/>
</dbReference>
<sequence>MPAAFAGIRSSHKWHHIADADDTRPLSWTIGLAAHDPTALLNTLTEVSTPGHPRYGKYLDMNAANALTAPASFVLDALHMWLGHRRTTYSAATNTLVVHSSVRETRLLLRTSIGEFRHRTYARMRAFKASSPIVLPAHIQALLTFTSLTTGPLHPKPHGSRIDPSAPDGIPRSTPSFLRSLYRVPPNATANNATQAIAAFYDEAWSPDDLARFQRMFGPTSAFTVVAQRGDRLNDASHPTGEASLDLQYITAMAPGANTTVWSIDGSNPSSSEDEPFMSWAHQVLSDPAPALVHSISYGDEEARIMRVAKPYAFHLDTLFQKMAVRGLTVLVASGDDGVAGVNDDGSKNATSRCAVSAPEWPASSPYVTTVGGTQLGDDGDEVVCSGATNGVITSGGGFSNVLSPRPPCTVANRFFNHHGRGYPDVSALSTNYPVVIDGRVNSLYGTSASTPVVAGLVTLWNELRLTHGQAPLGFLNPLLYQMGARHGSAFFDVLVGDNGASANGAFVCPHAFGAGPGWDAVSGWGTPRFDLIARCVLDTGNAVSK</sequence>
<dbReference type="Proteomes" id="UP000030745">
    <property type="component" value="Unassembled WGS sequence"/>
</dbReference>
<evidence type="ECO:0000256" key="7">
    <source>
        <dbReference type="ARBA" id="ARBA00023529"/>
    </source>
</evidence>
<evidence type="ECO:0000256" key="9">
    <source>
        <dbReference type="PROSITE-ProRule" id="PRU01032"/>
    </source>
</evidence>
<feature type="binding site" evidence="9">
    <location>
        <position position="520"/>
    </location>
    <ligand>
        <name>Ca(2+)</name>
        <dbReference type="ChEBI" id="CHEBI:29108"/>
    </ligand>
</feature>
<dbReference type="CDD" id="cd04056">
    <property type="entry name" value="Peptidases_S53"/>
    <property type="match status" value="1"/>
</dbReference>
<dbReference type="PANTHER" id="PTHR14218:SF15">
    <property type="entry name" value="TRIPEPTIDYL-PEPTIDASE 1"/>
    <property type="match status" value="1"/>
</dbReference>
<proteinExistence type="predicted"/>
<feature type="active site" description="Charge relay system" evidence="9">
    <location>
        <position position="242"/>
    </location>
</feature>
<dbReference type="InterPro" id="IPR015366">
    <property type="entry name" value="S53_propep"/>
</dbReference>
<feature type="domain" description="Peptidase S53" evidence="10">
    <location>
        <begin position="172"/>
        <end position="540"/>
    </location>
</feature>
<dbReference type="Pfam" id="PF09286">
    <property type="entry name" value="Pro-kuma_activ"/>
    <property type="match status" value="1"/>
</dbReference>
<keyword evidence="3 9" id="KW-0378">Hydrolase</keyword>
<dbReference type="PROSITE" id="PS00138">
    <property type="entry name" value="SUBTILASE_SER"/>
    <property type="match status" value="1"/>
</dbReference>
<dbReference type="EMBL" id="KK583260">
    <property type="protein sequence ID" value="KDO22901.1"/>
    <property type="molecule type" value="Genomic_DNA"/>
</dbReference>
<feature type="binding site" evidence="9">
    <location>
        <position position="518"/>
    </location>
    <ligand>
        <name>Ca(2+)</name>
        <dbReference type="ChEBI" id="CHEBI:29108"/>
    </ligand>
</feature>
<dbReference type="InterPro" id="IPR030400">
    <property type="entry name" value="Sedolisin_dom"/>
</dbReference>
<dbReference type="GO" id="GO:0006508">
    <property type="term" value="P:proteolysis"/>
    <property type="evidence" value="ECO:0007669"/>
    <property type="project" value="UniProtKB-KW"/>
</dbReference>
<comment type="cofactor">
    <cofactor evidence="9">
        <name>Ca(2+)</name>
        <dbReference type="ChEBI" id="CHEBI:29108"/>
    </cofactor>
    <text evidence="9">Binds 1 Ca(2+) ion per subunit.</text>
</comment>
<gene>
    <name evidence="11" type="ORF">SPRG_11745</name>
</gene>
<dbReference type="PROSITE" id="PS51695">
    <property type="entry name" value="SEDOLISIN"/>
    <property type="match status" value="1"/>
</dbReference>
<dbReference type="InterPro" id="IPR036852">
    <property type="entry name" value="Peptidase_S8/S53_dom_sf"/>
</dbReference>
<evidence type="ECO:0000259" key="10">
    <source>
        <dbReference type="PROSITE" id="PS51695"/>
    </source>
</evidence>
<evidence type="ECO:0000256" key="8">
    <source>
        <dbReference type="ARBA" id="ARBA00023619"/>
    </source>
</evidence>
<name>A0A067C8M9_SAPPC</name>